<proteinExistence type="predicted"/>
<sequence>MVSLDSWKRTMFLLCGPETYDPDALKAGLEIDPDDSRRFRERFEAVLRYRPLTADEYEKDIGFHFDNDEEMYGYLRAMFDFLFQRGPFPE</sequence>
<evidence type="ECO:0000313" key="1">
    <source>
        <dbReference type="EMBL" id="SDG01426.1"/>
    </source>
</evidence>
<protein>
    <recommendedName>
        <fullName evidence="3">CdiI immunity protein domain-containing protein</fullName>
    </recommendedName>
</protein>
<reference evidence="1 2" key="1">
    <citation type="submission" date="2016-10" db="EMBL/GenBank/DDBJ databases">
        <authorList>
            <person name="de Groot N.N."/>
        </authorList>
    </citation>
    <scope>NUCLEOTIDE SEQUENCE [LARGE SCALE GENOMIC DNA]</scope>
    <source>
        <strain evidence="2">DSM 938 / 37b4</strain>
    </source>
</reference>
<evidence type="ECO:0008006" key="3">
    <source>
        <dbReference type="Google" id="ProtNLM"/>
    </source>
</evidence>
<accession>A0A1G7QSC1</accession>
<dbReference type="Proteomes" id="UP000183812">
    <property type="component" value="Unassembled WGS sequence"/>
</dbReference>
<dbReference type="AlphaFoldDB" id="A0A1G7QSC1"/>
<dbReference type="EMBL" id="FNAY01000025">
    <property type="protein sequence ID" value="SDG01426.1"/>
    <property type="molecule type" value="Genomic_DNA"/>
</dbReference>
<name>A0A1G7QSC1_RHOCA</name>
<gene>
    <name evidence="1" type="ORF">SAMN04244550_03270</name>
</gene>
<organism evidence="1 2">
    <name type="scientific">Rhodobacter capsulatus</name>
    <name type="common">Rhodopseudomonas capsulata</name>
    <dbReference type="NCBI Taxonomy" id="1061"/>
    <lineage>
        <taxon>Bacteria</taxon>
        <taxon>Pseudomonadati</taxon>
        <taxon>Pseudomonadota</taxon>
        <taxon>Alphaproteobacteria</taxon>
        <taxon>Rhodobacterales</taxon>
        <taxon>Rhodobacter group</taxon>
        <taxon>Rhodobacter</taxon>
    </lineage>
</organism>
<evidence type="ECO:0000313" key="2">
    <source>
        <dbReference type="Proteomes" id="UP000183812"/>
    </source>
</evidence>